<dbReference type="RefSeq" id="WP_079468829.1">
    <property type="nucleotide sequence ID" value="NZ_FUZZ01000001.1"/>
</dbReference>
<dbReference type="STRING" id="393003.SAMN05660461_1571"/>
<proteinExistence type="predicted"/>
<name>A0A1T5NH31_9BACT</name>
<dbReference type="AlphaFoldDB" id="A0A1T5NH31"/>
<evidence type="ECO:0000313" key="2">
    <source>
        <dbReference type="Proteomes" id="UP000190166"/>
    </source>
</evidence>
<reference evidence="2" key="1">
    <citation type="submission" date="2017-02" db="EMBL/GenBank/DDBJ databases">
        <authorList>
            <person name="Varghese N."/>
            <person name="Submissions S."/>
        </authorList>
    </citation>
    <scope>NUCLEOTIDE SEQUENCE [LARGE SCALE GENOMIC DNA]</scope>
    <source>
        <strain evidence="2">DSM 18108</strain>
    </source>
</reference>
<keyword evidence="2" id="KW-1185">Reference proteome</keyword>
<organism evidence="1 2">
    <name type="scientific">Chitinophaga ginsengisegetis</name>
    <dbReference type="NCBI Taxonomy" id="393003"/>
    <lineage>
        <taxon>Bacteria</taxon>
        <taxon>Pseudomonadati</taxon>
        <taxon>Bacteroidota</taxon>
        <taxon>Chitinophagia</taxon>
        <taxon>Chitinophagales</taxon>
        <taxon>Chitinophagaceae</taxon>
        <taxon>Chitinophaga</taxon>
    </lineage>
</organism>
<evidence type="ECO:0000313" key="1">
    <source>
        <dbReference type="EMBL" id="SKC99712.1"/>
    </source>
</evidence>
<dbReference type="EMBL" id="FUZZ01000001">
    <property type="protein sequence ID" value="SKC99712.1"/>
    <property type="molecule type" value="Genomic_DNA"/>
</dbReference>
<gene>
    <name evidence="1" type="ORF">SAMN05660461_1571</name>
</gene>
<protein>
    <submittedName>
        <fullName evidence="1">Uncharacterized conserved protein YfeS, contains WGR domain</fullName>
    </submittedName>
</protein>
<sequence>MKEEIYGIDKDHAHARAIALISEDFFWDPADELAPFGSDEGDTGLASYREWRRAYPFTPTIECLKWTIESVGEMAFEDYNETLLDRDLIIRMKEDPAFDDQQFIFTLDVSVIAAGFGQLADEGVIEEANKPVINIALERQIAWAQLSESSSYAEQHIGYLNILKRVLEEA</sequence>
<dbReference type="Proteomes" id="UP000190166">
    <property type="component" value="Unassembled WGS sequence"/>
</dbReference>
<accession>A0A1T5NH31</accession>